<feature type="transmembrane region" description="Helical" evidence="1">
    <location>
        <begin position="77"/>
        <end position="93"/>
    </location>
</feature>
<sequence>MSLVADRQPGTDDTVRRRRSPITAWRDFGRPPRLMGVDVARGIAVFGMIAAHAGIAASLELLDPRTWIALAEGRSSILFAVVAGISIAFAAGAGKRPTGEALRSARLRMAGRAIAVLAIGLLLELLGSSIVVILSVYGVLFLLVIPFLGLRRRTLVLTSVALALTGPTLVAVVQTLTLGSWGEGVDFLINGVYPVTVWLPLMLTGIAIGRCTLGETRTALAVLGVGGILAAGGYALGGLVGGLDGESGSYGSSSVEMYGSVEEHEEPEEVPGEDVDLSGKVCVEDFDGWVTCFSQEWSDEDWSDGEGSGEGVEEGDGYFESIGESDLGAAVRAAWSSGPHSGGTLEIIASGGFALAVVGACLLLAAPLRWILIPIAAVGTMPLTAYAAHVVSFAVLSDPVNLAPQVLEWGPGGTGTGLWLVSVGVLLLGCTLWALTVGRGPLERITARAALAMDRPAGSEGDQR</sequence>
<proteinExistence type="predicted"/>
<reference evidence="3" key="1">
    <citation type="submission" date="2022-06" db="EMBL/GenBank/DDBJ databases">
        <authorList>
            <person name="Ping M."/>
        </authorList>
    </citation>
    <scope>NUCLEOTIDE SEQUENCE</scope>
    <source>
        <strain evidence="3">JCM11759T</strain>
    </source>
</reference>
<feature type="transmembrane region" description="Helical" evidence="1">
    <location>
        <begin position="129"/>
        <end position="148"/>
    </location>
</feature>
<organism evidence="3 4">
    <name type="scientific">Nocardiopsis exhalans</name>
    <dbReference type="NCBI Taxonomy" id="163604"/>
    <lineage>
        <taxon>Bacteria</taxon>
        <taxon>Bacillati</taxon>
        <taxon>Actinomycetota</taxon>
        <taxon>Actinomycetes</taxon>
        <taxon>Streptosporangiales</taxon>
        <taxon>Nocardiopsidaceae</taxon>
        <taxon>Nocardiopsis</taxon>
    </lineage>
</organism>
<name>A0ABY5DBK3_9ACTN</name>
<keyword evidence="1" id="KW-0812">Transmembrane</keyword>
<protein>
    <submittedName>
        <fullName evidence="3">DUF1624 domain-containing protein</fullName>
    </submittedName>
</protein>
<dbReference type="RefSeq" id="WP_254419893.1">
    <property type="nucleotide sequence ID" value="NZ_BAAAJB010000049.1"/>
</dbReference>
<dbReference type="Proteomes" id="UP001055940">
    <property type="component" value="Chromosome"/>
</dbReference>
<evidence type="ECO:0000313" key="4">
    <source>
        <dbReference type="Proteomes" id="UP001055940"/>
    </source>
</evidence>
<keyword evidence="1" id="KW-0472">Membrane</keyword>
<accession>A0ABY5DBK3</accession>
<evidence type="ECO:0000256" key="1">
    <source>
        <dbReference type="SAM" id="Phobius"/>
    </source>
</evidence>
<feature type="transmembrane region" description="Helical" evidence="1">
    <location>
        <begin position="372"/>
        <end position="396"/>
    </location>
</feature>
<dbReference type="InterPro" id="IPR012429">
    <property type="entry name" value="HGSNAT_cat"/>
</dbReference>
<feature type="transmembrane region" description="Helical" evidence="1">
    <location>
        <begin position="416"/>
        <end position="435"/>
    </location>
</feature>
<gene>
    <name evidence="3" type="ORF">NE857_04225</name>
</gene>
<feature type="transmembrane region" description="Helical" evidence="1">
    <location>
        <begin position="220"/>
        <end position="243"/>
    </location>
</feature>
<feature type="transmembrane region" description="Helical" evidence="1">
    <location>
        <begin position="347"/>
        <end position="365"/>
    </location>
</feature>
<dbReference type="EMBL" id="CP099837">
    <property type="protein sequence ID" value="USY20868.1"/>
    <property type="molecule type" value="Genomic_DNA"/>
</dbReference>
<feature type="transmembrane region" description="Helical" evidence="1">
    <location>
        <begin position="187"/>
        <end position="208"/>
    </location>
</feature>
<keyword evidence="4" id="KW-1185">Reference proteome</keyword>
<evidence type="ECO:0000313" key="3">
    <source>
        <dbReference type="EMBL" id="USY20868.1"/>
    </source>
</evidence>
<feature type="transmembrane region" description="Helical" evidence="1">
    <location>
        <begin position="155"/>
        <end position="181"/>
    </location>
</feature>
<evidence type="ECO:0000259" key="2">
    <source>
        <dbReference type="Pfam" id="PF07786"/>
    </source>
</evidence>
<dbReference type="Pfam" id="PF07786">
    <property type="entry name" value="HGSNAT_cat"/>
    <property type="match status" value="1"/>
</dbReference>
<keyword evidence="1" id="KW-1133">Transmembrane helix</keyword>
<feature type="domain" description="Heparan-alpha-glucosaminide N-acetyltransferase catalytic" evidence="2">
    <location>
        <begin position="33"/>
        <end position="218"/>
    </location>
</feature>
<feature type="transmembrane region" description="Helical" evidence="1">
    <location>
        <begin position="39"/>
        <end position="57"/>
    </location>
</feature>